<evidence type="ECO:0000313" key="2">
    <source>
        <dbReference type="EMBL" id="WAV91991.1"/>
    </source>
</evidence>
<dbReference type="RefSeq" id="WP_269265336.1">
    <property type="nucleotide sequence ID" value="NZ_CP098248.1"/>
</dbReference>
<dbReference type="InterPro" id="IPR012349">
    <property type="entry name" value="Split_barrel_FMN-bd"/>
</dbReference>
<dbReference type="AlphaFoldDB" id="A0A9E9L9L6"/>
<dbReference type="InterPro" id="IPR011576">
    <property type="entry name" value="Pyridox_Oxase_N"/>
</dbReference>
<proteinExistence type="predicted"/>
<dbReference type="PANTHER" id="PTHR34818">
    <property type="entry name" value="PROTEIN BLI-3"/>
    <property type="match status" value="1"/>
</dbReference>
<reference evidence="3" key="1">
    <citation type="journal article" date="2022" name="Front. Microbiol.">
        <title>New perspectives on an old grouping: The genomic and phenotypic variability of Oxalobacter formigenes and the implications for calcium oxalate stone prevention.</title>
        <authorList>
            <person name="Chmiel J.A."/>
            <person name="Carr C."/>
            <person name="Stuivenberg G.A."/>
            <person name="Venema R."/>
            <person name="Chanyi R.M."/>
            <person name="Al K.F."/>
            <person name="Giguere D."/>
            <person name="Say H."/>
            <person name="Akouris P.P."/>
            <person name="Dominguez Romero S.A."/>
            <person name="Kwong A."/>
            <person name="Tai V."/>
            <person name="Koval S.F."/>
            <person name="Razvi H."/>
            <person name="Bjazevic J."/>
            <person name="Burton J.P."/>
        </authorList>
    </citation>
    <scope>NUCLEOTIDE SEQUENCE</scope>
    <source>
        <strain evidence="3">HOxNP-1</strain>
    </source>
</reference>
<gene>
    <name evidence="3" type="ORF">NB645_03450</name>
    <name evidence="2" type="ORF">NB646_04540</name>
</gene>
<dbReference type="PANTHER" id="PTHR34818:SF1">
    <property type="entry name" value="PROTEIN BLI-3"/>
    <property type="match status" value="1"/>
</dbReference>
<protein>
    <submittedName>
        <fullName evidence="2">Pyridoxamine 5'-phosphate oxidase family protein</fullName>
    </submittedName>
</protein>
<dbReference type="Proteomes" id="UP001164819">
    <property type="component" value="Chromosome"/>
</dbReference>
<dbReference type="Proteomes" id="UP001164794">
    <property type="component" value="Chromosome"/>
</dbReference>
<evidence type="ECO:0000259" key="1">
    <source>
        <dbReference type="Pfam" id="PF01243"/>
    </source>
</evidence>
<dbReference type="Gene3D" id="2.30.110.10">
    <property type="entry name" value="Electron Transport, Fmn-binding Protein, Chain A"/>
    <property type="match status" value="1"/>
</dbReference>
<dbReference type="Pfam" id="PF01243">
    <property type="entry name" value="PNPOx_N"/>
    <property type="match status" value="1"/>
</dbReference>
<reference evidence="2" key="2">
    <citation type="journal article" date="2022" name="Front. Microbiol.">
        <title>New perspectives on an old grouping: The genomic and phenotypic variability of Oxalobacter formigenes and the implications for calcium oxalate stone prevention.</title>
        <authorList>
            <person name="Chmiel J.A."/>
            <person name="Carr C."/>
            <person name="Stuivenberg G.A."/>
            <person name="Venema R."/>
            <person name="Chanyi R.M."/>
            <person name="Al K.F."/>
            <person name="Giguere D."/>
            <person name="Say H."/>
            <person name="Akouris P.P."/>
            <person name="Dominguez Romero S.A."/>
            <person name="Kwong A."/>
            <person name="Tai V."/>
            <person name="Koval S.F."/>
            <person name="Razvi H."/>
            <person name="Bjazevic J."/>
            <person name="Burton J.P."/>
        </authorList>
    </citation>
    <scope>NUCLEOTIDE SEQUENCE</scope>
    <source>
        <strain evidence="2">OxK</strain>
    </source>
</reference>
<accession>A0A9E9L9L6</accession>
<sequence length="134" mass="15563">MEIIIRFLQENPVQFLATIGMDGKPKVRPFKFRLEEDNRLWFCTSNRKDVYNELKNHPHVELSVASPQETWIRLAGIAVFENNLAVKQKMIDSDESLRAQYRTADNPVFEVFYIDRAVATIAAFTGLPPKKFFL</sequence>
<name>A0A9E9L9L6_9BURK</name>
<keyword evidence="4" id="KW-1185">Reference proteome</keyword>
<dbReference type="EMBL" id="CP098248">
    <property type="protein sequence ID" value="WAV97795.1"/>
    <property type="molecule type" value="Genomic_DNA"/>
</dbReference>
<dbReference type="EMBL" id="CP098251">
    <property type="protein sequence ID" value="WAV91991.1"/>
    <property type="molecule type" value="Genomic_DNA"/>
</dbReference>
<organism evidence="2">
    <name type="scientific">Oxalobacter aliiformigenes</name>
    <dbReference type="NCBI Taxonomy" id="2946593"/>
    <lineage>
        <taxon>Bacteria</taxon>
        <taxon>Pseudomonadati</taxon>
        <taxon>Pseudomonadota</taxon>
        <taxon>Betaproteobacteria</taxon>
        <taxon>Burkholderiales</taxon>
        <taxon>Oxalobacteraceae</taxon>
        <taxon>Oxalobacter</taxon>
    </lineage>
</organism>
<evidence type="ECO:0000313" key="4">
    <source>
        <dbReference type="Proteomes" id="UP001164794"/>
    </source>
</evidence>
<dbReference type="SUPFAM" id="SSF50475">
    <property type="entry name" value="FMN-binding split barrel"/>
    <property type="match status" value="1"/>
</dbReference>
<dbReference type="InterPro" id="IPR052917">
    <property type="entry name" value="Stress-Dev_Protein"/>
</dbReference>
<evidence type="ECO:0000313" key="3">
    <source>
        <dbReference type="EMBL" id="WAV97795.1"/>
    </source>
</evidence>
<feature type="domain" description="Pyridoxamine 5'-phosphate oxidase N-terminal" evidence="1">
    <location>
        <begin position="6"/>
        <end position="93"/>
    </location>
</feature>